<accession>A0AAD4ZMZ5</accession>
<dbReference type="Proteomes" id="UP001054821">
    <property type="component" value="Chromosome 1"/>
</dbReference>
<sequence length="98" mass="11122">MPRYGVSGRQLGFSPTHLGFLFLVSISYTGLDFWCLIAIYSPQGGYHAKIGAVKRVLGKLEDGRLSCFKWQLSLGDKIANFQLKFSSMRRCRRILLMC</sequence>
<keyword evidence="3" id="KW-1185">Reference proteome</keyword>
<organism evidence="2 3">
    <name type="scientific">Prunus dulcis</name>
    <name type="common">Almond</name>
    <name type="synonym">Amygdalus dulcis</name>
    <dbReference type="NCBI Taxonomy" id="3755"/>
    <lineage>
        <taxon>Eukaryota</taxon>
        <taxon>Viridiplantae</taxon>
        <taxon>Streptophyta</taxon>
        <taxon>Embryophyta</taxon>
        <taxon>Tracheophyta</taxon>
        <taxon>Spermatophyta</taxon>
        <taxon>Magnoliopsida</taxon>
        <taxon>eudicotyledons</taxon>
        <taxon>Gunneridae</taxon>
        <taxon>Pentapetalae</taxon>
        <taxon>rosids</taxon>
        <taxon>fabids</taxon>
        <taxon>Rosales</taxon>
        <taxon>Rosaceae</taxon>
        <taxon>Amygdaloideae</taxon>
        <taxon>Amygdaleae</taxon>
        <taxon>Prunus</taxon>
    </lineage>
</organism>
<evidence type="ECO:0000313" key="3">
    <source>
        <dbReference type="Proteomes" id="UP001054821"/>
    </source>
</evidence>
<evidence type="ECO:0000313" key="2">
    <source>
        <dbReference type="EMBL" id="KAI5351012.1"/>
    </source>
</evidence>
<keyword evidence="1" id="KW-1133">Transmembrane helix</keyword>
<dbReference type="EMBL" id="JAJFAZ020000001">
    <property type="protein sequence ID" value="KAI5351012.1"/>
    <property type="molecule type" value="Genomic_DNA"/>
</dbReference>
<gene>
    <name evidence="2" type="ORF">L3X38_003903</name>
</gene>
<comment type="caution">
    <text evidence="2">The sequence shown here is derived from an EMBL/GenBank/DDBJ whole genome shotgun (WGS) entry which is preliminary data.</text>
</comment>
<keyword evidence="1" id="KW-0472">Membrane</keyword>
<keyword evidence="1" id="KW-0812">Transmembrane</keyword>
<evidence type="ECO:0000256" key="1">
    <source>
        <dbReference type="SAM" id="Phobius"/>
    </source>
</evidence>
<protein>
    <submittedName>
        <fullName evidence="2">Uncharacterized protein</fullName>
    </submittedName>
</protein>
<proteinExistence type="predicted"/>
<reference evidence="2 3" key="1">
    <citation type="journal article" date="2022" name="G3 (Bethesda)">
        <title>Whole-genome sequence and methylome profiling of the almond [Prunus dulcis (Mill.) D.A. Webb] cultivar 'Nonpareil'.</title>
        <authorList>
            <person name="D'Amico-Willman K.M."/>
            <person name="Ouma W.Z."/>
            <person name="Meulia T."/>
            <person name="Sideli G.M."/>
            <person name="Gradziel T.M."/>
            <person name="Fresnedo-Ramirez J."/>
        </authorList>
    </citation>
    <scope>NUCLEOTIDE SEQUENCE [LARGE SCALE GENOMIC DNA]</scope>
    <source>
        <strain evidence="2">Clone GOH B32 T37-40</strain>
    </source>
</reference>
<dbReference type="AlphaFoldDB" id="A0AAD4ZMZ5"/>
<feature type="transmembrane region" description="Helical" evidence="1">
    <location>
        <begin position="20"/>
        <end position="40"/>
    </location>
</feature>
<name>A0AAD4ZMZ5_PRUDU</name>